<sequence>MLESSAAAASQRSCSSLCSFAQVQRILLAPFSLLHEHAMPAWHLAHKYDTVAGLWGRQGDGGCCWGSILEDLSKIGNWRSDKARELWTSLLTSFRLVWVFLTSMRNLLLEWKVKGLGQMEIGYHLSFLVYLERVKLKDFPRGRVVKPKFEESLYLITIKVVWS</sequence>
<evidence type="ECO:0000313" key="2">
    <source>
        <dbReference type="Proteomes" id="UP000288805"/>
    </source>
</evidence>
<organism evidence="1 2">
    <name type="scientific">Vitis vinifera</name>
    <name type="common">Grape</name>
    <dbReference type="NCBI Taxonomy" id="29760"/>
    <lineage>
        <taxon>Eukaryota</taxon>
        <taxon>Viridiplantae</taxon>
        <taxon>Streptophyta</taxon>
        <taxon>Embryophyta</taxon>
        <taxon>Tracheophyta</taxon>
        <taxon>Spermatophyta</taxon>
        <taxon>Magnoliopsida</taxon>
        <taxon>eudicotyledons</taxon>
        <taxon>Gunneridae</taxon>
        <taxon>Pentapetalae</taxon>
        <taxon>rosids</taxon>
        <taxon>Vitales</taxon>
        <taxon>Vitaceae</taxon>
        <taxon>Viteae</taxon>
        <taxon>Vitis</taxon>
    </lineage>
</organism>
<evidence type="ECO:0000313" key="1">
    <source>
        <dbReference type="EMBL" id="RVW89018.1"/>
    </source>
</evidence>
<name>A0A438HX34_VITVI</name>
<reference evidence="1 2" key="1">
    <citation type="journal article" date="2018" name="PLoS Genet.">
        <title>Population sequencing reveals clonal diversity and ancestral inbreeding in the grapevine cultivar Chardonnay.</title>
        <authorList>
            <person name="Roach M.J."/>
            <person name="Johnson D.L."/>
            <person name="Bohlmann J."/>
            <person name="van Vuuren H.J."/>
            <person name="Jones S.J."/>
            <person name="Pretorius I.S."/>
            <person name="Schmidt S.A."/>
            <person name="Borneman A.R."/>
        </authorList>
    </citation>
    <scope>NUCLEOTIDE SEQUENCE [LARGE SCALE GENOMIC DNA]</scope>
    <source>
        <strain evidence="2">cv. Chardonnay</strain>
        <tissue evidence="1">Leaf</tissue>
    </source>
</reference>
<proteinExistence type="predicted"/>
<protein>
    <submittedName>
        <fullName evidence="1">Uncharacterized protein</fullName>
    </submittedName>
</protein>
<accession>A0A438HX34</accession>
<gene>
    <name evidence="1" type="ORF">CK203_029427</name>
</gene>
<dbReference type="Proteomes" id="UP000288805">
    <property type="component" value="Unassembled WGS sequence"/>
</dbReference>
<comment type="caution">
    <text evidence="1">The sequence shown here is derived from an EMBL/GenBank/DDBJ whole genome shotgun (WGS) entry which is preliminary data.</text>
</comment>
<dbReference type="EMBL" id="QGNW01000168">
    <property type="protein sequence ID" value="RVW89018.1"/>
    <property type="molecule type" value="Genomic_DNA"/>
</dbReference>
<dbReference type="AlphaFoldDB" id="A0A438HX34"/>